<dbReference type="PANTHER" id="PTHR22702">
    <property type="entry name" value="PROTEASE-ASSOCIATED DOMAIN-CONTAINING PROTEIN"/>
    <property type="match status" value="1"/>
</dbReference>
<evidence type="ECO:0000256" key="3">
    <source>
        <dbReference type="SAM" id="SignalP"/>
    </source>
</evidence>
<evidence type="ECO:0000256" key="1">
    <source>
        <dbReference type="ARBA" id="ARBA00022729"/>
    </source>
</evidence>
<feature type="domain" description="PA" evidence="4">
    <location>
        <begin position="75"/>
        <end position="171"/>
    </location>
</feature>
<keyword evidence="2" id="KW-0325">Glycoprotein</keyword>
<evidence type="ECO:0000313" key="6">
    <source>
        <dbReference type="Proteomes" id="UP000794436"/>
    </source>
</evidence>
<keyword evidence="6" id="KW-1185">Reference proteome</keyword>
<evidence type="ECO:0000256" key="2">
    <source>
        <dbReference type="ARBA" id="ARBA00023180"/>
    </source>
</evidence>
<protein>
    <recommendedName>
        <fullName evidence="4">PA domain-containing protein</fullName>
    </recommendedName>
</protein>
<dbReference type="InterPro" id="IPR046450">
    <property type="entry name" value="PA_dom_sf"/>
</dbReference>
<sequence>MQRTYRRLRSYALLAVLLWLCVATRRAFAVASYVQIVLAEGHGVMFCPECDDPLREGSYVPALSTFFNPSGYFVIGELVYGVPNRGDLELMNIDEARGRVVLFDRGKAPFARKVRHAQQAGAIGVVVIDDLSERRIETEVPSAFLQDDRPTAWQGVEIPSVMISATDGERLRSFMALVQMEIMGEMHYLTA</sequence>
<name>A0A8K1C9X3_PYTOL</name>
<dbReference type="EMBL" id="SPLM01000109">
    <property type="protein sequence ID" value="TMW59376.1"/>
    <property type="molecule type" value="Genomic_DNA"/>
</dbReference>
<reference evidence="5" key="1">
    <citation type="submission" date="2019-03" db="EMBL/GenBank/DDBJ databases">
        <title>Long read genome sequence of the mycoparasitic Pythium oligandrum ATCC 38472 isolated from sugarbeet rhizosphere.</title>
        <authorList>
            <person name="Gaulin E."/>
        </authorList>
    </citation>
    <scope>NUCLEOTIDE SEQUENCE</scope>
    <source>
        <strain evidence="5">ATCC 38472_TT</strain>
    </source>
</reference>
<gene>
    <name evidence="5" type="ORF">Poli38472_004445</name>
</gene>
<feature type="chain" id="PRO_5035435658" description="PA domain-containing protein" evidence="3">
    <location>
        <begin position="30"/>
        <end position="191"/>
    </location>
</feature>
<dbReference type="SUPFAM" id="SSF52025">
    <property type="entry name" value="PA domain"/>
    <property type="match status" value="1"/>
</dbReference>
<dbReference type="Proteomes" id="UP000794436">
    <property type="component" value="Unassembled WGS sequence"/>
</dbReference>
<dbReference type="Gene3D" id="3.50.30.30">
    <property type="match status" value="1"/>
</dbReference>
<dbReference type="AlphaFoldDB" id="A0A8K1C9X3"/>
<dbReference type="Pfam" id="PF02225">
    <property type="entry name" value="PA"/>
    <property type="match status" value="1"/>
</dbReference>
<evidence type="ECO:0000313" key="5">
    <source>
        <dbReference type="EMBL" id="TMW59376.1"/>
    </source>
</evidence>
<organism evidence="5 6">
    <name type="scientific">Pythium oligandrum</name>
    <name type="common">Mycoparasitic fungus</name>
    <dbReference type="NCBI Taxonomy" id="41045"/>
    <lineage>
        <taxon>Eukaryota</taxon>
        <taxon>Sar</taxon>
        <taxon>Stramenopiles</taxon>
        <taxon>Oomycota</taxon>
        <taxon>Peronosporomycetes</taxon>
        <taxon>Pythiales</taxon>
        <taxon>Pythiaceae</taxon>
        <taxon>Pythium</taxon>
    </lineage>
</organism>
<accession>A0A8K1C9X3</accession>
<evidence type="ECO:0000259" key="4">
    <source>
        <dbReference type="Pfam" id="PF02225"/>
    </source>
</evidence>
<proteinExistence type="predicted"/>
<keyword evidence="1 3" id="KW-0732">Signal</keyword>
<dbReference type="OrthoDB" id="77835at2759"/>
<dbReference type="InterPro" id="IPR003137">
    <property type="entry name" value="PA_domain"/>
</dbReference>
<feature type="signal peptide" evidence="3">
    <location>
        <begin position="1"/>
        <end position="29"/>
    </location>
</feature>
<comment type="caution">
    <text evidence="5">The sequence shown here is derived from an EMBL/GenBank/DDBJ whole genome shotgun (WGS) entry which is preliminary data.</text>
</comment>
<dbReference type="PANTHER" id="PTHR22702:SF1">
    <property type="entry name" value="PROTEASE-ASSOCIATED DOMAIN-CONTAINING PROTEIN 1"/>
    <property type="match status" value="1"/>
</dbReference>